<dbReference type="CDD" id="cd00854">
    <property type="entry name" value="NagA"/>
    <property type="match status" value="1"/>
</dbReference>
<organism evidence="7 8">
    <name type="scientific">Microbulbifer celer</name>
    <dbReference type="NCBI Taxonomy" id="435905"/>
    <lineage>
        <taxon>Bacteria</taxon>
        <taxon>Pseudomonadati</taxon>
        <taxon>Pseudomonadota</taxon>
        <taxon>Gammaproteobacteria</taxon>
        <taxon>Cellvibrionales</taxon>
        <taxon>Microbulbiferaceae</taxon>
        <taxon>Microbulbifer</taxon>
    </lineage>
</organism>
<dbReference type="SUPFAM" id="SSF51556">
    <property type="entry name" value="Metallo-dependent hydrolases"/>
    <property type="match status" value="1"/>
</dbReference>
<name>A0ABW3U4H7_9GAMM</name>
<evidence type="ECO:0000313" key="8">
    <source>
        <dbReference type="Proteomes" id="UP001597264"/>
    </source>
</evidence>
<keyword evidence="3 5" id="KW-0378">Hydrolase</keyword>
<dbReference type="SUPFAM" id="SSF51338">
    <property type="entry name" value="Composite domain of metallo-dependent hydrolases"/>
    <property type="match status" value="1"/>
</dbReference>
<keyword evidence="2" id="KW-0479">Metal-binding</keyword>
<evidence type="ECO:0000313" key="7">
    <source>
        <dbReference type="EMBL" id="MFD1215429.1"/>
    </source>
</evidence>
<dbReference type="PANTHER" id="PTHR11113">
    <property type="entry name" value="N-ACETYLGLUCOSAMINE-6-PHOSPHATE DEACETYLASE"/>
    <property type="match status" value="1"/>
</dbReference>
<dbReference type="InterPro" id="IPR011059">
    <property type="entry name" value="Metal-dep_hydrolase_composite"/>
</dbReference>
<proteinExistence type="inferred from homology"/>
<dbReference type="Gene3D" id="3.20.20.140">
    <property type="entry name" value="Metal-dependent hydrolases"/>
    <property type="match status" value="1"/>
</dbReference>
<dbReference type="EMBL" id="JBHTLR010000004">
    <property type="protein sequence ID" value="MFD1215429.1"/>
    <property type="molecule type" value="Genomic_DNA"/>
</dbReference>
<evidence type="ECO:0000256" key="1">
    <source>
        <dbReference type="ARBA" id="ARBA00010716"/>
    </source>
</evidence>
<evidence type="ECO:0000259" key="6">
    <source>
        <dbReference type="Pfam" id="PF01979"/>
    </source>
</evidence>
<dbReference type="Gene3D" id="2.30.40.10">
    <property type="entry name" value="Urease, subunit C, domain 1"/>
    <property type="match status" value="1"/>
</dbReference>
<dbReference type="InterPro" id="IPR003764">
    <property type="entry name" value="GlcNAc_6-P_deAcase"/>
</dbReference>
<comment type="caution">
    <text evidence="7">The sequence shown here is derived from an EMBL/GenBank/DDBJ whole genome shotgun (WGS) entry which is preliminary data.</text>
</comment>
<protein>
    <submittedName>
        <fullName evidence="7">N-acetylglucosamine-6-phosphate deacetylase</fullName>
        <ecNumber evidence="7">3.5.1.25</ecNumber>
    </submittedName>
</protein>
<sequence>MKTSDYYLRPKITLTESAELEDHFLHIANGRVAAITDVMNNDLPLIELPDTTLVPGLIDLHIHGRDGCDVMDATPDAIETISRSLARHGVTGFLATTVTSSWEETLAAMDNLGRAAQTVQPGAQVLGGYSEGLFFASEHKGAHNDHYFLAPTRERMDALIEASHGQLKVVALAPEVDGAMEIIPYLHEHGIKVMLGHTDATYDKTRAALDAGACGGVHVFNGMRGIHHREPGCTGAVLVHEANVEVIADGVHLHPAILQMICKLKDPSRITLISDCINAGGLSDGRYKLGKMEINLEAGVARTDSGSLAGSTLTLERAAANLHQLAGIEFRDAIHMASLSPAKFLGIDHYTGSIAEGKSADFAALNEQGAVEATFVAGRPIFWSEKLEPSLVDFA</sequence>
<dbReference type="Pfam" id="PF01979">
    <property type="entry name" value="Amidohydro_1"/>
    <property type="match status" value="1"/>
</dbReference>
<dbReference type="GO" id="GO:0008448">
    <property type="term" value="F:N-acetylglucosamine-6-phosphate deacetylase activity"/>
    <property type="evidence" value="ECO:0007669"/>
    <property type="project" value="UniProtKB-EC"/>
</dbReference>
<comment type="similarity">
    <text evidence="1 5">Belongs to the metallo-dependent hydrolases superfamily. NagA family.</text>
</comment>
<accession>A0ABW3U4H7</accession>
<keyword evidence="8" id="KW-1185">Reference proteome</keyword>
<gene>
    <name evidence="7" type="primary">nagA</name>
    <name evidence="7" type="ORF">ACFQ2X_02355</name>
</gene>
<dbReference type="InterPro" id="IPR032466">
    <property type="entry name" value="Metal_Hydrolase"/>
</dbReference>
<evidence type="ECO:0000256" key="2">
    <source>
        <dbReference type="ARBA" id="ARBA00022723"/>
    </source>
</evidence>
<keyword evidence="4 5" id="KW-0119">Carbohydrate metabolism</keyword>
<dbReference type="RefSeq" id="WP_230437825.1">
    <property type="nucleotide sequence ID" value="NZ_CP087715.1"/>
</dbReference>
<dbReference type="PIRSF" id="PIRSF038994">
    <property type="entry name" value="NagA"/>
    <property type="match status" value="1"/>
</dbReference>
<dbReference type="PANTHER" id="PTHR11113:SF14">
    <property type="entry name" value="N-ACETYLGLUCOSAMINE-6-PHOSPHATE DEACETYLASE"/>
    <property type="match status" value="1"/>
</dbReference>
<dbReference type="Proteomes" id="UP001597264">
    <property type="component" value="Unassembled WGS sequence"/>
</dbReference>
<reference evidence="8" key="1">
    <citation type="journal article" date="2019" name="Int. J. Syst. Evol. Microbiol.">
        <title>The Global Catalogue of Microorganisms (GCM) 10K type strain sequencing project: providing services to taxonomists for standard genome sequencing and annotation.</title>
        <authorList>
            <consortium name="The Broad Institute Genomics Platform"/>
            <consortium name="The Broad Institute Genome Sequencing Center for Infectious Disease"/>
            <person name="Wu L."/>
            <person name="Ma J."/>
        </authorList>
    </citation>
    <scope>NUCLEOTIDE SEQUENCE [LARGE SCALE GENOMIC DNA]</scope>
    <source>
        <strain evidence="8">CCUG 54356</strain>
    </source>
</reference>
<dbReference type="EC" id="3.5.1.25" evidence="7"/>
<dbReference type="InterPro" id="IPR006680">
    <property type="entry name" value="Amidohydro-rel"/>
</dbReference>
<evidence type="ECO:0000256" key="4">
    <source>
        <dbReference type="ARBA" id="ARBA00023277"/>
    </source>
</evidence>
<evidence type="ECO:0000256" key="5">
    <source>
        <dbReference type="PIRNR" id="PIRNR038994"/>
    </source>
</evidence>
<dbReference type="NCBIfam" id="TIGR00221">
    <property type="entry name" value="nagA"/>
    <property type="match status" value="1"/>
</dbReference>
<evidence type="ECO:0000256" key="3">
    <source>
        <dbReference type="ARBA" id="ARBA00022801"/>
    </source>
</evidence>
<feature type="domain" description="Amidohydrolase-related" evidence="6">
    <location>
        <begin position="52"/>
        <end position="379"/>
    </location>
</feature>